<accession>N0BHX3</accession>
<organism evidence="2 3">
    <name type="scientific">Archaeoglobus sulfaticallidus PM70-1</name>
    <dbReference type="NCBI Taxonomy" id="387631"/>
    <lineage>
        <taxon>Archaea</taxon>
        <taxon>Methanobacteriati</taxon>
        <taxon>Methanobacteriota</taxon>
        <taxon>Archaeoglobi</taxon>
        <taxon>Archaeoglobales</taxon>
        <taxon>Archaeoglobaceae</taxon>
        <taxon>Archaeoglobus</taxon>
    </lineage>
</organism>
<dbReference type="SUPFAM" id="SSF56281">
    <property type="entry name" value="Metallo-hydrolase/oxidoreductase"/>
    <property type="match status" value="1"/>
</dbReference>
<keyword evidence="2" id="KW-0378">Hydrolase</keyword>
<dbReference type="InterPro" id="IPR050855">
    <property type="entry name" value="NDM-1-like"/>
</dbReference>
<dbReference type="Proteomes" id="UP000013307">
    <property type="component" value="Chromosome"/>
</dbReference>
<dbReference type="OrthoDB" id="197151at2157"/>
<dbReference type="HOGENOM" id="CLU_936035_0_0_2"/>
<sequence>MHRLSKHVYLIEKNGGKYPFCNCVYIKDRKTCLIDTGAGDEVIKLKPDFVLNSHWHEDHITNNHLFRAKIGVHELDAEAVESYEEFKKRYGLSDKLVKIFINFEFTKVDFTFRVGDVLNFGDTEVEVIHTPGHSAGHCCFLIDGEMIYLGDIDLTSFGPWYGCLDCDVNDFIESIHTVLKIVDRRGIEMAVSGHKGVVTGEDIKSKLEEYLKRLLDRESKIRDMLSKGIDPENMIGKGLIYRKLPDPVEVFKHFERVMVRKHIERFDTLQQ</sequence>
<dbReference type="GeneID" id="15393575"/>
<dbReference type="GO" id="GO:0016787">
    <property type="term" value="F:hydrolase activity"/>
    <property type="evidence" value="ECO:0007669"/>
    <property type="project" value="UniProtKB-KW"/>
</dbReference>
<dbReference type="Pfam" id="PF00753">
    <property type="entry name" value="Lactamase_B"/>
    <property type="match status" value="1"/>
</dbReference>
<dbReference type="SMART" id="SM00849">
    <property type="entry name" value="Lactamase_B"/>
    <property type="match status" value="1"/>
</dbReference>
<dbReference type="PANTHER" id="PTHR42951:SF4">
    <property type="entry name" value="ACYL-COENZYME A THIOESTERASE MBLAC2"/>
    <property type="match status" value="1"/>
</dbReference>
<dbReference type="CDD" id="cd06262">
    <property type="entry name" value="metallo-hydrolase-like_MBL-fold"/>
    <property type="match status" value="1"/>
</dbReference>
<dbReference type="RefSeq" id="WP_015591503.1">
    <property type="nucleotide sequence ID" value="NC_021169.1"/>
</dbReference>
<dbReference type="PANTHER" id="PTHR42951">
    <property type="entry name" value="METALLO-BETA-LACTAMASE DOMAIN-CONTAINING"/>
    <property type="match status" value="1"/>
</dbReference>
<evidence type="ECO:0000259" key="1">
    <source>
        <dbReference type="SMART" id="SM00849"/>
    </source>
</evidence>
<dbReference type="eggNOG" id="arCOG00498">
    <property type="taxonomic scope" value="Archaea"/>
</dbReference>
<feature type="domain" description="Metallo-beta-lactamase" evidence="1">
    <location>
        <begin position="20"/>
        <end position="194"/>
    </location>
</feature>
<dbReference type="Gene3D" id="3.60.15.10">
    <property type="entry name" value="Ribonuclease Z/Hydroxyacylglutathione hydrolase-like"/>
    <property type="match status" value="1"/>
</dbReference>
<keyword evidence="3" id="KW-1185">Reference proteome</keyword>
<dbReference type="InterPro" id="IPR036866">
    <property type="entry name" value="RibonucZ/Hydroxyglut_hydro"/>
</dbReference>
<dbReference type="STRING" id="387631.Asulf_01941"/>
<name>N0BHX3_9EURY</name>
<dbReference type="AlphaFoldDB" id="N0BHX3"/>
<dbReference type="InterPro" id="IPR001279">
    <property type="entry name" value="Metallo-B-lactamas"/>
</dbReference>
<proteinExistence type="predicted"/>
<evidence type="ECO:0000313" key="2">
    <source>
        <dbReference type="EMBL" id="AGK61907.1"/>
    </source>
</evidence>
<gene>
    <name evidence="2" type="ORF">Asulf_01941</name>
</gene>
<dbReference type="KEGG" id="ast:Asulf_01941"/>
<reference evidence="2 3" key="1">
    <citation type="journal article" date="2013" name="Genome Announc.">
        <title>Complete Genome Sequence of the Thermophilic and Facultatively Chemolithoautotrophic Sulfate Reducer Archaeoglobus sulfaticallidus Strain PM70-1T.</title>
        <authorList>
            <person name="Stokke R."/>
            <person name="Hocking W.P."/>
            <person name="Steinsbu B.O."/>
            <person name="Steen I.H."/>
        </authorList>
    </citation>
    <scope>NUCLEOTIDE SEQUENCE [LARGE SCALE GENOMIC DNA]</scope>
    <source>
        <strain evidence="2">PM70-1</strain>
    </source>
</reference>
<evidence type="ECO:0000313" key="3">
    <source>
        <dbReference type="Proteomes" id="UP000013307"/>
    </source>
</evidence>
<dbReference type="EMBL" id="CP005290">
    <property type="protein sequence ID" value="AGK61907.1"/>
    <property type="molecule type" value="Genomic_DNA"/>
</dbReference>
<protein>
    <submittedName>
        <fullName evidence="2">Zn-dependent hydrolase, including glyoxylase</fullName>
    </submittedName>
</protein>